<reference evidence="1" key="1">
    <citation type="submission" date="2018-05" db="EMBL/GenBank/DDBJ databases">
        <authorList>
            <person name="Lanie J.A."/>
            <person name="Ng W.-L."/>
            <person name="Kazmierczak K.M."/>
            <person name="Andrzejewski T.M."/>
            <person name="Davidsen T.M."/>
            <person name="Wayne K.J."/>
            <person name="Tettelin H."/>
            <person name="Glass J.I."/>
            <person name="Rusch D."/>
            <person name="Podicherti R."/>
            <person name="Tsui H.-C.T."/>
            <person name="Winkler M.E."/>
        </authorList>
    </citation>
    <scope>NUCLEOTIDE SEQUENCE</scope>
</reference>
<protein>
    <submittedName>
        <fullName evidence="1">Uncharacterized protein</fullName>
    </submittedName>
</protein>
<gene>
    <name evidence="1" type="ORF">METZ01_LOCUS394667</name>
</gene>
<proteinExistence type="predicted"/>
<dbReference type="EMBL" id="UINC01149376">
    <property type="protein sequence ID" value="SVD41813.1"/>
    <property type="molecule type" value="Genomic_DNA"/>
</dbReference>
<feature type="non-terminal residue" evidence="1">
    <location>
        <position position="1"/>
    </location>
</feature>
<sequence length="37" mass="4133">MIKYIKAIILLIAVFGIMFSSQEQINTTDTVGDRSNT</sequence>
<dbReference type="AlphaFoldDB" id="A0A382V5P7"/>
<accession>A0A382V5P7</accession>
<evidence type="ECO:0000313" key="1">
    <source>
        <dbReference type="EMBL" id="SVD41813.1"/>
    </source>
</evidence>
<organism evidence="1">
    <name type="scientific">marine metagenome</name>
    <dbReference type="NCBI Taxonomy" id="408172"/>
    <lineage>
        <taxon>unclassified sequences</taxon>
        <taxon>metagenomes</taxon>
        <taxon>ecological metagenomes</taxon>
    </lineage>
</organism>
<name>A0A382V5P7_9ZZZZ</name>
<feature type="non-terminal residue" evidence="1">
    <location>
        <position position="37"/>
    </location>
</feature>